<gene>
    <name evidence="2" type="ordered locus">Bint_0470</name>
</gene>
<name>G0EJ25_BRAIP</name>
<dbReference type="GeneID" id="44969027"/>
<protein>
    <submittedName>
        <fullName evidence="2">ATPase-like protein</fullName>
    </submittedName>
</protein>
<dbReference type="GO" id="GO:0016887">
    <property type="term" value="F:ATP hydrolysis activity"/>
    <property type="evidence" value="ECO:0007669"/>
    <property type="project" value="InterPro"/>
</dbReference>
<evidence type="ECO:0000313" key="2">
    <source>
        <dbReference type="EMBL" id="AEM21102.1"/>
    </source>
</evidence>
<dbReference type="InterPro" id="IPR027417">
    <property type="entry name" value="P-loop_NTPase"/>
</dbReference>
<evidence type="ECO:0000259" key="1">
    <source>
        <dbReference type="Pfam" id="PF13304"/>
    </source>
</evidence>
<proteinExistence type="predicted"/>
<dbReference type="PATRIC" id="fig|1045858.4.peg.469"/>
<dbReference type="Gene3D" id="3.40.50.300">
    <property type="entry name" value="P-loop containing nucleotide triphosphate hydrolases"/>
    <property type="match status" value="1"/>
</dbReference>
<evidence type="ECO:0000313" key="3">
    <source>
        <dbReference type="Proteomes" id="UP000008522"/>
    </source>
</evidence>
<dbReference type="HOGENOM" id="CLU_063816_1_0_12"/>
<dbReference type="OrthoDB" id="9801813at2"/>
<sequence>MNDIQIPNISISNFKCFKEFSIDSFKRFNLIFGKNSVGKSNLLEALFLYSNMYRSDTVLSSSFLQRDIPLNNNLELIFHNFNYTNPINIKTSNKELNIYSIKSLTENALDGIYYQIQNNNGETIKLPLLINNNRQLDNSFAPINHSYTIDNDVNVRSVILGSSLFNFYFFNDYTSYEARVKNNTVSLFDKLQNFKMDKIIIDSLKVIIPNIESIRISSDKICEADIGLDRYLPINALGSGVYKIFNYIVSIPFITNGVLLIDEIDNGFHYSALHNLWLSIFKVCQKNNVQLFATTHSYECIKAFNDVYNEVKNEYNSNDDIQGVRIEADKKEMYKYQAVIYNNEELNNAMDNWEVR</sequence>
<reference evidence="2 3" key="1">
    <citation type="journal article" date="2011" name="BMC Genomics">
        <title>Complete genome sequence of Brachyspira intermedia reveals unique genomic features in Brachyspira species and phage-mediated horizontal gene transfer.</title>
        <authorList>
            <person name="Hafstrom T."/>
            <person name="Jansson D.S."/>
            <person name="Segerman B."/>
        </authorList>
    </citation>
    <scope>NUCLEOTIDE SEQUENCE [LARGE SCALE GENOMIC DNA]</scope>
    <source>
        <strain evidence="3">ATCC 51140 / PWS/A</strain>
    </source>
</reference>
<dbReference type="EMBL" id="CP002874">
    <property type="protein sequence ID" value="AEM21102.1"/>
    <property type="molecule type" value="Genomic_DNA"/>
</dbReference>
<dbReference type="PANTHER" id="PTHR43581">
    <property type="entry name" value="ATP/GTP PHOSPHATASE"/>
    <property type="match status" value="1"/>
</dbReference>
<dbReference type="AlphaFoldDB" id="G0EJ25"/>
<dbReference type="Proteomes" id="UP000008522">
    <property type="component" value="Chromosome"/>
</dbReference>
<dbReference type="InterPro" id="IPR051396">
    <property type="entry name" value="Bact_Antivir_Def_Nuclease"/>
</dbReference>
<dbReference type="GO" id="GO:0005524">
    <property type="term" value="F:ATP binding"/>
    <property type="evidence" value="ECO:0007669"/>
    <property type="project" value="InterPro"/>
</dbReference>
<dbReference type="PANTHER" id="PTHR43581:SF4">
    <property type="entry name" value="ATP_GTP PHOSPHATASE"/>
    <property type="match status" value="1"/>
</dbReference>
<dbReference type="InterPro" id="IPR003959">
    <property type="entry name" value="ATPase_AAA_core"/>
</dbReference>
<feature type="domain" description="ATPase AAA-type core" evidence="1">
    <location>
        <begin position="28"/>
        <end position="298"/>
    </location>
</feature>
<keyword evidence="3" id="KW-1185">Reference proteome</keyword>
<dbReference type="Pfam" id="PF13304">
    <property type="entry name" value="AAA_21"/>
    <property type="match status" value="1"/>
</dbReference>
<dbReference type="eggNOG" id="COG1106">
    <property type="taxonomic scope" value="Bacteria"/>
</dbReference>
<dbReference type="SUPFAM" id="SSF52540">
    <property type="entry name" value="P-loop containing nucleoside triphosphate hydrolases"/>
    <property type="match status" value="1"/>
</dbReference>
<dbReference type="KEGG" id="bip:Bint_0470"/>
<accession>G0EJ25</accession>
<organism evidence="2 3">
    <name type="scientific">Brachyspira intermedia (strain ATCC 51140 / PWS/A)</name>
    <name type="common">Serpulina intermedia</name>
    <dbReference type="NCBI Taxonomy" id="1045858"/>
    <lineage>
        <taxon>Bacteria</taxon>
        <taxon>Pseudomonadati</taxon>
        <taxon>Spirochaetota</taxon>
        <taxon>Spirochaetia</taxon>
        <taxon>Brachyspirales</taxon>
        <taxon>Brachyspiraceae</taxon>
        <taxon>Brachyspira</taxon>
    </lineage>
</organism>
<dbReference type="RefSeq" id="WP_014486950.1">
    <property type="nucleotide sequence ID" value="NC_017243.1"/>
</dbReference>